<keyword evidence="3" id="KW-1185">Reference proteome</keyword>
<feature type="signal peptide" evidence="1">
    <location>
        <begin position="1"/>
        <end position="24"/>
    </location>
</feature>
<organism evidence="2 3">
    <name type="scientific">Undibacterium umbellatum</name>
    <dbReference type="NCBI Taxonomy" id="2762300"/>
    <lineage>
        <taxon>Bacteria</taxon>
        <taxon>Pseudomonadati</taxon>
        <taxon>Pseudomonadota</taxon>
        <taxon>Betaproteobacteria</taxon>
        <taxon>Burkholderiales</taxon>
        <taxon>Oxalobacteraceae</taxon>
        <taxon>Undibacterium</taxon>
    </lineage>
</organism>
<name>A0ABR6ZDS0_9BURK</name>
<dbReference type="Proteomes" id="UP000646911">
    <property type="component" value="Unassembled WGS sequence"/>
</dbReference>
<gene>
    <name evidence="2" type="ORF">H8L47_19595</name>
</gene>
<evidence type="ECO:0000313" key="2">
    <source>
        <dbReference type="EMBL" id="MBC3909774.1"/>
    </source>
</evidence>
<evidence type="ECO:0000313" key="3">
    <source>
        <dbReference type="Proteomes" id="UP000646911"/>
    </source>
</evidence>
<sequence>MHPLAIAKCLIFCFLVANSFSSFAEKILAIPATPNIPAYDFHSLTCGDQLLPNRLVISGGDSAESIRPKDGSDQLDEQMAAIRAYVESKGGNLLEKERLRATRNPEKANDAQTKFPFIQVQRIEAEFPLAANADDAIEKLLKLGMDRYGKDAGIDAYSRREYKNLSFYRITKQDAMLNDLVLRYIQKEVQKICPQDNKAICKGKVNAQSASIQTEPFSNRDGYKNAQHISIIENGTQLNTDAIESLGSQSINLRLTIGVTVARSTATDADVSVKKSAE</sequence>
<feature type="chain" id="PRO_5045170103" description="Secreted protein" evidence="1">
    <location>
        <begin position="25"/>
        <end position="278"/>
    </location>
</feature>
<evidence type="ECO:0008006" key="4">
    <source>
        <dbReference type="Google" id="ProtNLM"/>
    </source>
</evidence>
<keyword evidence="1" id="KW-0732">Signal</keyword>
<evidence type="ECO:0000256" key="1">
    <source>
        <dbReference type="SAM" id="SignalP"/>
    </source>
</evidence>
<dbReference type="EMBL" id="JACOFX010000012">
    <property type="protein sequence ID" value="MBC3909774.1"/>
    <property type="molecule type" value="Genomic_DNA"/>
</dbReference>
<comment type="caution">
    <text evidence="2">The sequence shown here is derived from an EMBL/GenBank/DDBJ whole genome shotgun (WGS) entry which is preliminary data.</text>
</comment>
<reference evidence="2 3" key="1">
    <citation type="submission" date="2020-08" db="EMBL/GenBank/DDBJ databases">
        <title>Novel species isolated from subtropical streams in China.</title>
        <authorList>
            <person name="Lu H."/>
        </authorList>
    </citation>
    <scope>NUCLEOTIDE SEQUENCE [LARGE SCALE GENOMIC DNA]</scope>
    <source>
        <strain evidence="2 3">NL8W</strain>
    </source>
</reference>
<accession>A0ABR6ZDS0</accession>
<proteinExistence type="predicted"/>
<dbReference type="RefSeq" id="WP_186955296.1">
    <property type="nucleotide sequence ID" value="NZ_JACOFX010000012.1"/>
</dbReference>
<protein>
    <recommendedName>
        <fullName evidence="4">Secreted protein</fullName>
    </recommendedName>
</protein>